<sequence length="88" mass="10031">MRKITQIGQDTGEALGGFVHDQMRVLMVLLADLNYENYIQVAQMDIAYALKMQKTNVSRAIKNLIYFGVILEGPKNGCNKNYRVKIHN</sequence>
<accession>A0A078LNG6</accession>
<gene>
    <name evidence="1" type="ORF">BN1086_04933</name>
</gene>
<dbReference type="EMBL" id="LK931337">
    <property type="protein sequence ID" value="CDZ86681.1"/>
    <property type="molecule type" value="Genomic_DNA"/>
</dbReference>
<organism evidence="1">
    <name type="scientific">Citrobacter koseri</name>
    <name type="common">Citrobacter diversus</name>
    <dbReference type="NCBI Taxonomy" id="545"/>
    <lineage>
        <taxon>Bacteria</taxon>
        <taxon>Pseudomonadati</taxon>
        <taxon>Pseudomonadota</taxon>
        <taxon>Gammaproteobacteria</taxon>
        <taxon>Enterobacterales</taxon>
        <taxon>Enterobacteriaceae</taxon>
        <taxon>Citrobacter</taxon>
    </lineage>
</organism>
<proteinExistence type="predicted"/>
<reference evidence="1" key="1">
    <citation type="submission" date="2014-06" db="EMBL/GenBank/DDBJ databases">
        <authorList>
            <person name="Urmite Genomes Urmite Genomes"/>
        </authorList>
    </citation>
    <scope>NUCLEOTIDE SEQUENCE</scope>
</reference>
<dbReference type="AlphaFoldDB" id="A0A078LNG6"/>
<name>A0A078LNG6_CITKO</name>
<protein>
    <submittedName>
        <fullName evidence="1">Uncharacterized protein</fullName>
    </submittedName>
</protein>
<dbReference type="PATRIC" id="fig|545.12.peg.4970"/>
<evidence type="ECO:0000313" key="1">
    <source>
        <dbReference type="EMBL" id="CDZ86681.1"/>
    </source>
</evidence>